<dbReference type="Gene3D" id="1.10.10.1130">
    <property type="entry name" value="Uncharacterised protein PF10982, DUF2789"/>
    <property type="match status" value="1"/>
</dbReference>
<evidence type="ECO:0000313" key="1">
    <source>
        <dbReference type="EMBL" id="ROQ28488.1"/>
    </source>
</evidence>
<dbReference type="STRING" id="584787.GCA_001247655_00347"/>
<sequence length="76" mass="8719">MEQPVHYLRELFAQLGLPDGHDDIEQFIATHQGLNARTNLADAPFWSQSQASFLREGLRADSDWAEPIDELNVRLR</sequence>
<dbReference type="Pfam" id="PF10982">
    <property type="entry name" value="DUF2789"/>
    <property type="match status" value="1"/>
</dbReference>
<protein>
    <submittedName>
        <fullName evidence="1">Uncharacterized protein DUF2789</fullName>
    </submittedName>
</protein>
<dbReference type="EMBL" id="RJUL01000003">
    <property type="protein sequence ID" value="ROQ28488.1"/>
    <property type="molecule type" value="Genomic_DNA"/>
</dbReference>
<dbReference type="InterPro" id="IPR038086">
    <property type="entry name" value="DUF2789_sf"/>
</dbReference>
<keyword evidence="2" id="KW-1185">Reference proteome</keyword>
<dbReference type="Proteomes" id="UP000268033">
    <property type="component" value="Unassembled WGS sequence"/>
</dbReference>
<evidence type="ECO:0000313" key="2">
    <source>
        <dbReference type="Proteomes" id="UP000268033"/>
    </source>
</evidence>
<gene>
    <name evidence="1" type="ORF">EDC28_10381</name>
</gene>
<organism evidence="1 2">
    <name type="scientific">Gallaecimonas pentaromativorans</name>
    <dbReference type="NCBI Taxonomy" id="584787"/>
    <lineage>
        <taxon>Bacteria</taxon>
        <taxon>Pseudomonadati</taxon>
        <taxon>Pseudomonadota</taxon>
        <taxon>Gammaproteobacteria</taxon>
        <taxon>Enterobacterales</taxon>
        <taxon>Gallaecimonadaceae</taxon>
        <taxon>Gallaecimonas</taxon>
    </lineage>
</organism>
<dbReference type="OrthoDB" id="5828847at2"/>
<dbReference type="RefSeq" id="WP_050657410.1">
    <property type="nucleotide sequence ID" value="NZ_JBLXAC010000001.1"/>
</dbReference>
<dbReference type="InterPro" id="IPR021250">
    <property type="entry name" value="DUF2789"/>
</dbReference>
<proteinExistence type="predicted"/>
<name>A0A3N1PKU2_9GAMM</name>
<reference evidence="1 2" key="1">
    <citation type="submission" date="2018-11" db="EMBL/GenBank/DDBJ databases">
        <title>Genomic Encyclopedia of Type Strains, Phase IV (KMG-IV): sequencing the most valuable type-strain genomes for metagenomic binning, comparative biology and taxonomic classification.</title>
        <authorList>
            <person name="Goeker M."/>
        </authorList>
    </citation>
    <scope>NUCLEOTIDE SEQUENCE [LARGE SCALE GENOMIC DNA]</scope>
    <source>
        <strain evidence="1 2">DSM 21945</strain>
    </source>
</reference>
<comment type="caution">
    <text evidence="1">The sequence shown here is derived from an EMBL/GenBank/DDBJ whole genome shotgun (WGS) entry which is preliminary data.</text>
</comment>
<dbReference type="AlphaFoldDB" id="A0A3N1PKU2"/>
<accession>A0A3N1PKU2</accession>